<keyword evidence="1" id="KW-0472">Membrane</keyword>
<proteinExistence type="predicted"/>
<dbReference type="EMBL" id="LZRT01000101">
    <property type="protein sequence ID" value="OUM85489.1"/>
    <property type="molecule type" value="Genomic_DNA"/>
</dbReference>
<organism evidence="2 3">
    <name type="scientific">Bacillus thermozeamaize</name>
    <dbReference type="NCBI Taxonomy" id="230954"/>
    <lineage>
        <taxon>Bacteria</taxon>
        <taxon>Bacillati</taxon>
        <taxon>Bacillota</taxon>
        <taxon>Bacilli</taxon>
        <taxon>Bacillales</taxon>
        <taxon>Bacillaceae</taxon>
        <taxon>Bacillus</taxon>
    </lineage>
</organism>
<keyword evidence="1" id="KW-1133">Transmembrane helix</keyword>
<comment type="caution">
    <text evidence="2">The sequence shown here is derived from an EMBL/GenBank/DDBJ whole genome shotgun (WGS) entry which is preliminary data.</text>
</comment>
<protein>
    <submittedName>
        <fullName evidence="2">Uncharacterized protein</fullName>
    </submittedName>
</protein>
<name>A0A1Y3PMG2_9BACI</name>
<evidence type="ECO:0000313" key="3">
    <source>
        <dbReference type="Proteomes" id="UP000196475"/>
    </source>
</evidence>
<sequence>MASKTFSVIQTIRAGWNLTKASWSLWLLLSLVSLLFLWLHQQVMIPGLSRLLPAIPPAALERVPVESYITLALEGGHEFLRSPLLHQMVLFLGLFTLLQLLLQPLLQLLVFSQLRQPQPTASFVLLWQRLSHRLSAFYAVTLVQFLLSSLLAGGVGWSLWLLANQLVMYSKLATLATILLLVVCAIFLFSWGFSFFTCWQVTLAEGDKLLQGAKRALHQTMNRAFGKSLLLPMVFWFLTTAVIACLQAVFLPSLSAVSAILATILQQFALLWLTYSLAAAYRRLQED</sequence>
<feature type="transmembrane region" description="Helical" evidence="1">
    <location>
        <begin position="229"/>
        <end position="250"/>
    </location>
</feature>
<reference evidence="3" key="1">
    <citation type="submission" date="2016-06" db="EMBL/GenBank/DDBJ databases">
        <authorList>
            <person name="Nascimento L."/>
            <person name="Pereira R.V."/>
            <person name="Martins L.F."/>
            <person name="Quaggio R.B."/>
            <person name="Silva A.M."/>
            <person name="Setubal J.C."/>
        </authorList>
    </citation>
    <scope>NUCLEOTIDE SEQUENCE [LARGE SCALE GENOMIC DNA]</scope>
</reference>
<keyword evidence="1" id="KW-0812">Transmembrane</keyword>
<accession>A0A1Y3PMG2</accession>
<feature type="transmembrane region" description="Helical" evidence="1">
    <location>
        <begin position="135"/>
        <end position="160"/>
    </location>
</feature>
<evidence type="ECO:0000313" key="2">
    <source>
        <dbReference type="EMBL" id="OUM85489.1"/>
    </source>
</evidence>
<dbReference type="Proteomes" id="UP000196475">
    <property type="component" value="Unassembled WGS sequence"/>
</dbReference>
<feature type="transmembrane region" description="Helical" evidence="1">
    <location>
        <begin position="88"/>
        <end position="114"/>
    </location>
</feature>
<feature type="transmembrane region" description="Helical" evidence="1">
    <location>
        <begin position="172"/>
        <end position="199"/>
    </location>
</feature>
<gene>
    <name evidence="2" type="ORF">BAA01_10455</name>
</gene>
<feature type="transmembrane region" description="Helical" evidence="1">
    <location>
        <begin position="256"/>
        <end position="281"/>
    </location>
</feature>
<dbReference type="AlphaFoldDB" id="A0A1Y3PMG2"/>
<feature type="transmembrane region" description="Helical" evidence="1">
    <location>
        <begin position="21"/>
        <end position="39"/>
    </location>
</feature>
<evidence type="ECO:0000256" key="1">
    <source>
        <dbReference type="SAM" id="Phobius"/>
    </source>
</evidence>